<dbReference type="Pfam" id="PF03435">
    <property type="entry name" value="Sacchrp_dh_NADP"/>
    <property type="match status" value="1"/>
</dbReference>
<dbReference type="AlphaFoldDB" id="A0A7R9YR15"/>
<protein>
    <recommendedName>
        <fullName evidence="2">Saccharopine dehydrogenase NADP binding domain-containing protein</fullName>
    </recommendedName>
</protein>
<dbReference type="EMBL" id="HBEC01003976">
    <property type="protein sequence ID" value="CAD8281785.1"/>
    <property type="molecule type" value="Transcribed_RNA"/>
</dbReference>
<dbReference type="GO" id="GO:0005811">
    <property type="term" value="C:lipid droplet"/>
    <property type="evidence" value="ECO:0007669"/>
    <property type="project" value="TreeGrafter"/>
</dbReference>
<gene>
    <name evidence="3" type="ORF">CEUR00632_LOCUS1820</name>
</gene>
<evidence type="ECO:0000313" key="3">
    <source>
        <dbReference type="EMBL" id="CAD8281785.1"/>
    </source>
</evidence>
<dbReference type="SUPFAM" id="SSF51735">
    <property type="entry name" value="NAD(P)-binding Rossmann-fold domains"/>
    <property type="match status" value="1"/>
</dbReference>
<dbReference type="GO" id="GO:0005886">
    <property type="term" value="C:plasma membrane"/>
    <property type="evidence" value="ECO:0007669"/>
    <property type="project" value="TreeGrafter"/>
</dbReference>
<dbReference type="InterPro" id="IPR051276">
    <property type="entry name" value="Saccharopine_DH-like_oxidrdct"/>
</dbReference>
<dbReference type="InterPro" id="IPR005097">
    <property type="entry name" value="Sacchrp_dh_NADP-bd"/>
</dbReference>
<proteinExistence type="inferred from homology"/>
<sequence>MAQPSSASARTHDAVLFGATGFTGRYVLREVLGSYPQGLRLAVAGRSGDRLRALVQELGAEGRVQIIAGVDVSDADSLARMCASTRLVMSVVGPYRLYGEPVVAAAVAAGTDYLDVSGEPEFMERMEAKYGAAAAAAGCYVASAAGFDSVPGDLGTVLAQRQFAPPSVPSTVEAFLSLSTGPEGYSAHFATWESAVLGIASVRELRSLRAAQRSGGKAAGAAGAVDGVGDRKEANKVAAPAGPRPPVPKGAEFVRHPSVNTYSVPFPGADAAVVRRTQRALAARGQPPVHFTVRFQMQRLTTCYLAGAVGASMSALAGHAWGRALLLKFPRVFSAGAVTREGPSPEQAAAAGHAVTLVARGYKDADSAGPGSPPDREVVLRISGPDPGYAATSIYLAQAALTVLEDRGKLPGPGVHTPGALLCDTGYAERLQARGIKIEVVSDGAVEGPIV</sequence>
<dbReference type="Gene3D" id="3.40.50.720">
    <property type="entry name" value="NAD(P)-binding Rossmann-like Domain"/>
    <property type="match status" value="1"/>
</dbReference>
<dbReference type="GO" id="GO:0005739">
    <property type="term" value="C:mitochondrion"/>
    <property type="evidence" value="ECO:0007669"/>
    <property type="project" value="TreeGrafter"/>
</dbReference>
<dbReference type="PANTHER" id="PTHR12286">
    <property type="entry name" value="SACCHAROPINE DEHYDROGENASE-LIKE OXIDOREDUCTASE"/>
    <property type="match status" value="1"/>
</dbReference>
<evidence type="ECO:0000256" key="1">
    <source>
        <dbReference type="ARBA" id="ARBA00038048"/>
    </source>
</evidence>
<name>A0A7R9YR15_9CHLO</name>
<comment type="similarity">
    <text evidence="1">Belongs to the saccharopine dehydrogenase family.</text>
</comment>
<evidence type="ECO:0000259" key="2">
    <source>
        <dbReference type="Pfam" id="PF03435"/>
    </source>
</evidence>
<dbReference type="InterPro" id="IPR036291">
    <property type="entry name" value="NAD(P)-bd_dom_sf"/>
</dbReference>
<reference evidence="3" key="1">
    <citation type="submission" date="2021-01" db="EMBL/GenBank/DDBJ databases">
        <authorList>
            <person name="Corre E."/>
            <person name="Pelletier E."/>
            <person name="Niang G."/>
            <person name="Scheremetjew M."/>
            <person name="Finn R."/>
            <person name="Kale V."/>
            <person name="Holt S."/>
            <person name="Cochrane G."/>
            <person name="Meng A."/>
            <person name="Brown T."/>
            <person name="Cohen L."/>
        </authorList>
    </citation>
    <scope>NUCLEOTIDE SEQUENCE</scope>
    <source>
        <strain evidence="3">CCMP219</strain>
    </source>
</reference>
<dbReference type="PANTHER" id="PTHR12286:SF5">
    <property type="entry name" value="SACCHAROPINE DEHYDROGENASE-LIKE OXIDOREDUCTASE"/>
    <property type="match status" value="1"/>
</dbReference>
<dbReference type="GO" id="GO:0009247">
    <property type="term" value="P:glycolipid biosynthetic process"/>
    <property type="evidence" value="ECO:0007669"/>
    <property type="project" value="TreeGrafter"/>
</dbReference>
<organism evidence="3">
    <name type="scientific">Chlamydomonas euryale</name>
    <dbReference type="NCBI Taxonomy" id="1486919"/>
    <lineage>
        <taxon>Eukaryota</taxon>
        <taxon>Viridiplantae</taxon>
        <taxon>Chlorophyta</taxon>
        <taxon>core chlorophytes</taxon>
        <taxon>Chlorophyceae</taxon>
        <taxon>CS clade</taxon>
        <taxon>Chlamydomonadales</taxon>
        <taxon>Chlamydomonadaceae</taxon>
        <taxon>Chlamydomonas</taxon>
    </lineage>
</organism>
<accession>A0A7R9YR15</accession>
<feature type="domain" description="Saccharopine dehydrogenase NADP binding" evidence="2">
    <location>
        <begin position="15"/>
        <end position="139"/>
    </location>
</feature>